<name>A0A8X7CN73_9ARAC</name>
<dbReference type="EMBL" id="BMAV01020624">
    <property type="protein sequence ID" value="GFY74241.1"/>
    <property type="molecule type" value="Genomic_DNA"/>
</dbReference>
<dbReference type="Proteomes" id="UP000886998">
    <property type="component" value="Unassembled WGS sequence"/>
</dbReference>
<organism evidence="1 2">
    <name type="scientific">Trichonephila inaurata madagascariensis</name>
    <dbReference type="NCBI Taxonomy" id="2747483"/>
    <lineage>
        <taxon>Eukaryota</taxon>
        <taxon>Metazoa</taxon>
        <taxon>Ecdysozoa</taxon>
        <taxon>Arthropoda</taxon>
        <taxon>Chelicerata</taxon>
        <taxon>Arachnida</taxon>
        <taxon>Araneae</taxon>
        <taxon>Araneomorphae</taxon>
        <taxon>Entelegynae</taxon>
        <taxon>Araneoidea</taxon>
        <taxon>Nephilidae</taxon>
        <taxon>Trichonephila</taxon>
        <taxon>Trichonephila inaurata</taxon>
    </lineage>
</organism>
<protein>
    <submittedName>
        <fullName evidence="1">Uncharacterized protein</fullName>
    </submittedName>
</protein>
<keyword evidence="2" id="KW-1185">Reference proteome</keyword>
<feature type="non-terminal residue" evidence="1">
    <location>
        <position position="1"/>
    </location>
</feature>
<comment type="caution">
    <text evidence="1">The sequence shown here is derived from an EMBL/GenBank/DDBJ whole genome shotgun (WGS) entry which is preliminary data.</text>
</comment>
<sequence>ISRHCDLSPTRLYPEDPNSAEVWKEGLGEMTLKIFVSFESITLYLDCYEPSSCLFFRLTRCVYDLEEFKFLSRLHSVIPGYRQVG</sequence>
<accession>A0A8X7CN73</accession>
<evidence type="ECO:0000313" key="1">
    <source>
        <dbReference type="EMBL" id="GFY74241.1"/>
    </source>
</evidence>
<gene>
    <name evidence="1" type="ORF">TNIN_109261</name>
</gene>
<dbReference type="OrthoDB" id="258392at2759"/>
<reference evidence="1" key="1">
    <citation type="submission" date="2020-08" db="EMBL/GenBank/DDBJ databases">
        <title>Multicomponent nature underlies the extraordinary mechanical properties of spider dragline silk.</title>
        <authorList>
            <person name="Kono N."/>
            <person name="Nakamura H."/>
            <person name="Mori M."/>
            <person name="Yoshida Y."/>
            <person name="Ohtoshi R."/>
            <person name="Malay A.D."/>
            <person name="Moran D.A.P."/>
            <person name="Tomita M."/>
            <person name="Numata K."/>
            <person name="Arakawa K."/>
        </authorList>
    </citation>
    <scope>NUCLEOTIDE SEQUENCE</scope>
</reference>
<evidence type="ECO:0000313" key="2">
    <source>
        <dbReference type="Proteomes" id="UP000886998"/>
    </source>
</evidence>
<dbReference type="AlphaFoldDB" id="A0A8X7CN73"/>
<proteinExistence type="predicted"/>